<evidence type="ECO:0000313" key="6">
    <source>
        <dbReference type="EMBL" id="AMK08090.1"/>
    </source>
</evidence>
<feature type="transmembrane region" description="Helical" evidence="5">
    <location>
        <begin position="104"/>
        <end position="123"/>
    </location>
</feature>
<dbReference type="GO" id="GO:0016020">
    <property type="term" value="C:membrane"/>
    <property type="evidence" value="ECO:0007669"/>
    <property type="project" value="UniProtKB-SubCell"/>
</dbReference>
<dbReference type="CDD" id="cd13128">
    <property type="entry name" value="MATE_Wzx_like"/>
    <property type="match status" value="1"/>
</dbReference>
<dbReference type="InterPro" id="IPR002797">
    <property type="entry name" value="Polysacc_synth"/>
</dbReference>
<dbReference type="AlphaFoldDB" id="A0A126QE47"/>
<feature type="transmembrane region" description="Helical" evidence="5">
    <location>
        <begin position="7"/>
        <end position="28"/>
    </location>
</feature>
<gene>
    <name evidence="6" type="primary">PM0507</name>
</gene>
<feature type="transmembrane region" description="Helical" evidence="5">
    <location>
        <begin position="349"/>
        <end position="368"/>
    </location>
</feature>
<keyword evidence="3 5" id="KW-1133">Transmembrane helix</keyword>
<feature type="transmembrane region" description="Helical" evidence="5">
    <location>
        <begin position="76"/>
        <end position="98"/>
    </location>
</feature>
<name>A0A126QE47_PASMD</name>
<accession>A0A126QE47</accession>
<feature type="transmembrane region" description="Helical" evidence="5">
    <location>
        <begin position="130"/>
        <end position="152"/>
    </location>
</feature>
<protein>
    <submittedName>
        <fullName evidence="6">PM0507 protein</fullName>
    </submittedName>
</protein>
<keyword evidence="2 5" id="KW-0812">Transmembrane</keyword>
<evidence type="ECO:0000256" key="3">
    <source>
        <dbReference type="ARBA" id="ARBA00022989"/>
    </source>
</evidence>
<comment type="subcellular location">
    <subcellularLocation>
        <location evidence="1">Membrane</location>
        <topology evidence="1">Multi-pass membrane protein</topology>
    </subcellularLocation>
</comment>
<dbReference type="RefSeq" id="WP_071522894.1">
    <property type="nucleotide sequence ID" value="NZ_JACDXE010000002.1"/>
</dbReference>
<dbReference type="Pfam" id="PF01943">
    <property type="entry name" value="Polysacc_synt"/>
    <property type="match status" value="1"/>
</dbReference>
<reference evidence="6" key="1">
    <citation type="submission" date="2015-01" db="EMBL/GenBank/DDBJ databases">
        <title>Draft genome sequence of Pasteurella multocida isolated from alpaca pneumonia.</title>
        <authorList>
            <person name="Maturrano L."/>
            <person name="Hurtado R."/>
            <person name="Allasi N."/>
            <person name="Juscamayta E."/>
            <person name="Fernandez D."/>
            <person name="Maximiliano J."/>
            <person name="Rimac R."/>
            <person name="Rosadio R."/>
        </authorList>
    </citation>
    <scope>NUCLEOTIDE SEQUENCE</scope>
    <source>
        <strain evidence="6">UNMSM</strain>
    </source>
</reference>
<proteinExistence type="predicted"/>
<feature type="transmembrane region" description="Helical" evidence="5">
    <location>
        <begin position="282"/>
        <end position="300"/>
    </location>
</feature>
<evidence type="ECO:0000256" key="4">
    <source>
        <dbReference type="ARBA" id="ARBA00023136"/>
    </source>
</evidence>
<feature type="transmembrane region" description="Helical" evidence="5">
    <location>
        <begin position="201"/>
        <end position="219"/>
    </location>
</feature>
<evidence type="ECO:0000256" key="5">
    <source>
        <dbReference type="SAM" id="Phobius"/>
    </source>
</evidence>
<evidence type="ECO:0000256" key="2">
    <source>
        <dbReference type="ARBA" id="ARBA00022692"/>
    </source>
</evidence>
<feature type="transmembrane region" description="Helical" evidence="5">
    <location>
        <begin position="239"/>
        <end position="261"/>
    </location>
</feature>
<sequence length="399" mass="45348">MKAIKDSAIYLFGELISRSVPFLLLPYLSRKLGVEGFGELSYYQTYLALFLIIVGLSQEGAIARFFYVYGKRALNLVVNAGYAYTLSIGSVILAFCLFFKAEMLAYLALSAIFQSFLAVQLSVRQCQKQAVAYFVIQFLSASLSAGITVFMLEMYQTELVEKRILAILFSNLLVFLFAYLLYRQKTRIKSFNFRQYKTALYYLLGFGLPLIFHNVSLFLRGQLDRIFIYHAFSEAELGLYAMGAQIAAIVMILIQVLNKALVPYFFEGLKQQRITLVQVQRWARYSLLLVPIPALIMWFIPEPFVVWLLGSQFVGTKYYIVLFLIATTLVVPYLILVNYLFYHGQNKSISICSVLTTLIYVISLLGLTLTEIQFVPLASIIGAISILPVLYWMTAKVGK</sequence>
<feature type="transmembrane region" description="Helical" evidence="5">
    <location>
        <begin position="374"/>
        <end position="393"/>
    </location>
</feature>
<feature type="transmembrane region" description="Helical" evidence="5">
    <location>
        <begin position="164"/>
        <end position="181"/>
    </location>
</feature>
<dbReference type="PANTHER" id="PTHR43424">
    <property type="entry name" value="LOCUS PUTATIVE PROTEIN 1-RELATED"/>
    <property type="match status" value="1"/>
</dbReference>
<organism evidence="6">
    <name type="scientific">Pasteurella multocida</name>
    <dbReference type="NCBI Taxonomy" id="747"/>
    <lineage>
        <taxon>Bacteria</taxon>
        <taxon>Pseudomonadati</taxon>
        <taxon>Pseudomonadota</taxon>
        <taxon>Gammaproteobacteria</taxon>
        <taxon>Pasteurellales</taxon>
        <taxon>Pasteurellaceae</taxon>
        <taxon>Pasteurella</taxon>
    </lineage>
</organism>
<keyword evidence="4 5" id="KW-0472">Membrane</keyword>
<dbReference type="PANTHER" id="PTHR43424:SF1">
    <property type="entry name" value="LOCUS PUTATIVE PROTEIN 1-RELATED"/>
    <property type="match status" value="1"/>
</dbReference>
<dbReference type="InterPro" id="IPR052556">
    <property type="entry name" value="PolySynth_Transporter"/>
</dbReference>
<evidence type="ECO:0000256" key="1">
    <source>
        <dbReference type="ARBA" id="ARBA00004141"/>
    </source>
</evidence>
<feature type="transmembrane region" description="Helical" evidence="5">
    <location>
        <begin position="48"/>
        <end position="69"/>
    </location>
</feature>
<dbReference type="EMBL" id="KP660251">
    <property type="protein sequence ID" value="AMK08090.1"/>
    <property type="molecule type" value="Genomic_DNA"/>
</dbReference>
<feature type="transmembrane region" description="Helical" evidence="5">
    <location>
        <begin position="320"/>
        <end position="342"/>
    </location>
</feature>